<evidence type="ECO:0000259" key="2">
    <source>
        <dbReference type="Pfam" id="PF13731"/>
    </source>
</evidence>
<reference evidence="3 4" key="1">
    <citation type="submission" date="2021-03" db="EMBL/GenBank/DDBJ databases">
        <title>Enterococcal diversity collection.</title>
        <authorList>
            <person name="Gilmore M.S."/>
            <person name="Schwartzman J."/>
            <person name="Van Tyne D."/>
            <person name="Martin M."/>
            <person name="Earl A.M."/>
            <person name="Manson A.L."/>
            <person name="Straub T."/>
            <person name="Salamzade R."/>
            <person name="Saavedra J."/>
            <person name="Lebreton F."/>
            <person name="Prichula J."/>
            <person name="Schaufler K."/>
            <person name="Gaca A."/>
            <person name="Sgardioli B."/>
            <person name="Wagenaar J."/>
            <person name="Strong T."/>
        </authorList>
    </citation>
    <scope>NUCLEOTIDE SEQUENCE [LARGE SCALE GENOMIC DNA]</scope>
    <source>
        <strain evidence="3 4">669A</strain>
    </source>
</reference>
<evidence type="ECO:0000313" key="4">
    <source>
        <dbReference type="Proteomes" id="UP000664601"/>
    </source>
</evidence>
<accession>A0ABS3LFQ6</accession>
<evidence type="ECO:0000313" key="3">
    <source>
        <dbReference type="EMBL" id="MBO1308483.1"/>
    </source>
</evidence>
<keyword evidence="4" id="KW-1185">Reference proteome</keyword>
<feature type="compositionally biased region" description="Basic and acidic residues" evidence="1">
    <location>
        <begin position="1161"/>
        <end position="1170"/>
    </location>
</feature>
<comment type="caution">
    <text evidence="3">The sequence shown here is derived from an EMBL/GenBank/DDBJ whole genome shotgun (WGS) entry which is preliminary data.</text>
</comment>
<dbReference type="Proteomes" id="UP000664601">
    <property type="component" value="Unassembled WGS sequence"/>
</dbReference>
<feature type="region of interest" description="Disordered" evidence="1">
    <location>
        <begin position="1134"/>
        <end position="1170"/>
    </location>
</feature>
<dbReference type="EMBL" id="JAFREM010000033">
    <property type="protein sequence ID" value="MBO1308483.1"/>
    <property type="molecule type" value="Genomic_DNA"/>
</dbReference>
<organism evidence="3 4">
    <name type="scientific">Candidatus Enterococcus moelleringii</name>
    <dbReference type="NCBI Taxonomy" id="2815325"/>
    <lineage>
        <taxon>Bacteria</taxon>
        <taxon>Bacillati</taxon>
        <taxon>Bacillota</taxon>
        <taxon>Bacilli</taxon>
        <taxon>Lactobacillales</taxon>
        <taxon>Enterococcaceae</taxon>
        <taxon>Enterococcus</taxon>
    </lineage>
</organism>
<name>A0ABS3LFQ6_9ENTE</name>
<dbReference type="Pfam" id="PF20585">
    <property type="entry name" value="Pectate_lyase_5"/>
    <property type="match status" value="1"/>
</dbReference>
<dbReference type="RefSeq" id="WP_207675475.1">
    <property type="nucleotide sequence ID" value="NZ_JAFREM010000033.1"/>
</dbReference>
<protein>
    <submittedName>
        <fullName evidence="3">WxL domain-containing protein</fullName>
    </submittedName>
</protein>
<evidence type="ECO:0000256" key="1">
    <source>
        <dbReference type="SAM" id="MobiDB-lite"/>
    </source>
</evidence>
<dbReference type="InterPro" id="IPR027994">
    <property type="entry name" value="WxL_dom"/>
</dbReference>
<feature type="domain" description="WxL" evidence="2">
    <location>
        <begin position="1129"/>
        <end position="1332"/>
    </location>
</feature>
<dbReference type="Pfam" id="PF13731">
    <property type="entry name" value="WxL"/>
    <property type="match status" value="1"/>
</dbReference>
<feature type="compositionally biased region" description="Acidic residues" evidence="1">
    <location>
        <begin position="190"/>
        <end position="201"/>
    </location>
</feature>
<dbReference type="InterPro" id="IPR046776">
    <property type="entry name" value="Pectate_lyase_5"/>
</dbReference>
<sequence>MKHKMSILLVLMLLLPSFLVVPIKAVGETVSTLTMTLLESEDQQVADEFSLVVSDQALEAIPDESSYRLSLPDGIDFQDSSPELEVIAEEDFIVFSGLNEETISGELYLSIQPEVVEGTAFTLQLEKAGELPLFSHPVTITKAAGEPEPELVESVIDEPTVIEEVVETFEPEIIQPEEAEQVEEIKQPEETEQIEEPEQLEEPAATADEVTEEPQPEDDISAYFETYQYPTPSSKSDVASFQTGEKDLRNYSPEQIKMIYNKEDWQAAWDDRNIVVFNVMNDFLIDLSPSRIHHHYQDQNDANGTREIIVEGNGHTVDFRGTSYVPNSGTWHMTVQNLTAYSRNHYGPFTARSAKNDSTQTFHNYINIGSQMLYAVSTHVTFSGDVVNDMYYNYDSPFDGNNQTTYGDIDANLQISDLEMLNGSTFIGKTQSAGNIDISGSGNVIIGEDADIDLEAKSERNRSIGEALGYGINMNGTFHMKKRSTITYSYRYHPDRKARDQFGILNMSTDNTFIMEEDSKMIVQKDSHSSTRDIISIGARSNFQLGERAEINFDIGGVTYNNAAIELGNNSTFQLKKQAKVNMDTKNISSIHSAISLGTDSVFNLSPEAEVNLNLQGSGAAKAINAGGRSQFLIDSAASLIVNADGITGSIVDMGAGLSGNPTTFEVKSDNPDLGLEGGIVDITSINRGNSNNNIFSAGNYAKFKVGRLGTFNLRADGDGTGARYLLSLGSNSEFVFSDAKSVDLEFLTPPANYSALIYMYRGVFNVDVQRVKAWTRGQTSEEPTYDWSPMFEMEIPYSGYNVTRNNMKARSVNSEIRQEFLANFDTGRTNGFQRLLFEFIPDVEVELSSQPVDNPSDENATLIKGKTNPDAYVRLSETVVPNGRISFPTEGNLVKSPVEILDGEPVDEKNSPFTIQADETGDFEFKISEDMPVFTAGNIIEAYAFKNGKYATDQVTVLDTTPPEAEKATVHAVMGEELPDVAYFTLNRTDTNPGTVIHSQFKDTLDQLQQYMQQVGEYDVAVQLSDDAGNQTVIDSQLIIHATSHVLTGEDVTLYHSEVKDLSRNDFHQLVEENIQADSYCLRDFEHISLAEFIEHDFSQLVNEPGTYAVALSVAPEHAQNEVGLSHEVEVRIDTNRPPEIVNPDDPQPGTRPENGQENDGTKETGDLRLDYIPNGFRFGEVPLDYNARTYNALPALTTTGSLLEKQWVQVSDARTNESGWQLKIQQTQPFRSASGQEIKGAAIKIPQGKARNSQMDPETAESSMFANEIVLSAEAQEQTIFGAYNTTNSGKETSTLQWAAEEVKLRIPKGHNKNKETYQTEIQWALVSEPTQ</sequence>
<proteinExistence type="predicted"/>
<gene>
    <name evidence="3" type="ORF">JZO70_20075</name>
</gene>
<feature type="region of interest" description="Disordered" evidence="1">
    <location>
        <begin position="175"/>
        <end position="217"/>
    </location>
</feature>